<evidence type="ECO:0000313" key="3">
    <source>
        <dbReference type="Proteomes" id="UP000019478"/>
    </source>
</evidence>
<comment type="caution">
    <text evidence="2">The sequence shown here is derived from an EMBL/GenBank/DDBJ whole genome shotgun (WGS) entry which is preliminary data.</text>
</comment>
<name>W9XW84_9EURO</name>
<dbReference type="RefSeq" id="XP_007733463.1">
    <property type="nucleotide sequence ID" value="XM_007735273.1"/>
</dbReference>
<dbReference type="EMBL" id="AMGY01000004">
    <property type="protein sequence ID" value="EXJ84478.1"/>
    <property type="molecule type" value="Genomic_DNA"/>
</dbReference>
<evidence type="ECO:0000256" key="1">
    <source>
        <dbReference type="SAM" id="MobiDB-lite"/>
    </source>
</evidence>
<evidence type="ECO:0000313" key="2">
    <source>
        <dbReference type="EMBL" id="EXJ84478.1"/>
    </source>
</evidence>
<reference evidence="2 3" key="1">
    <citation type="submission" date="2013-03" db="EMBL/GenBank/DDBJ databases">
        <title>The Genome Sequence of Capronia epimyces CBS 606.96.</title>
        <authorList>
            <consortium name="The Broad Institute Genomics Platform"/>
            <person name="Cuomo C."/>
            <person name="de Hoog S."/>
            <person name="Gorbushina A."/>
            <person name="Walker B."/>
            <person name="Young S.K."/>
            <person name="Zeng Q."/>
            <person name="Gargeya S."/>
            <person name="Fitzgerald M."/>
            <person name="Haas B."/>
            <person name="Abouelleil A."/>
            <person name="Allen A.W."/>
            <person name="Alvarado L."/>
            <person name="Arachchi H.M."/>
            <person name="Berlin A.M."/>
            <person name="Chapman S.B."/>
            <person name="Gainer-Dewar J."/>
            <person name="Goldberg J."/>
            <person name="Griggs A."/>
            <person name="Gujja S."/>
            <person name="Hansen M."/>
            <person name="Howarth C."/>
            <person name="Imamovic A."/>
            <person name="Ireland A."/>
            <person name="Larimer J."/>
            <person name="McCowan C."/>
            <person name="Murphy C."/>
            <person name="Pearson M."/>
            <person name="Poon T.W."/>
            <person name="Priest M."/>
            <person name="Roberts A."/>
            <person name="Saif S."/>
            <person name="Shea T."/>
            <person name="Sisk P."/>
            <person name="Sykes S."/>
            <person name="Wortman J."/>
            <person name="Nusbaum C."/>
            <person name="Birren B."/>
        </authorList>
    </citation>
    <scope>NUCLEOTIDE SEQUENCE [LARGE SCALE GENOMIC DNA]</scope>
    <source>
        <strain evidence="2 3">CBS 606.96</strain>
    </source>
</reference>
<dbReference type="HOGENOM" id="CLU_143609_0_0_1"/>
<dbReference type="Proteomes" id="UP000019478">
    <property type="component" value="Unassembled WGS sequence"/>
</dbReference>
<proteinExistence type="predicted"/>
<sequence>QSTPSEPPTHPSSEPPLSRATTATAAASDVAGPNDAATKLAEAIDDFLGDLEKKFKGISDEILTKRELTSEPRDLLVDLRAESFS</sequence>
<dbReference type="OrthoDB" id="4159489at2759"/>
<protein>
    <submittedName>
        <fullName evidence="2">Uncharacterized protein</fullName>
    </submittedName>
</protein>
<accession>W9XW84</accession>
<gene>
    <name evidence="2" type="ORF">A1O3_05146</name>
</gene>
<keyword evidence="3" id="KW-1185">Reference proteome</keyword>
<feature type="compositionally biased region" description="Pro residues" evidence="1">
    <location>
        <begin position="1"/>
        <end position="14"/>
    </location>
</feature>
<feature type="non-terminal residue" evidence="2">
    <location>
        <position position="1"/>
    </location>
</feature>
<organism evidence="2 3">
    <name type="scientific">Capronia epimyces CBS 606.96</name>
    <dbReference type="NCBI Taxonomy" id="1182542"/>
    <lineage>
        <taxon>Eukaryota</taxon>
        <taxon>Fungi</taxon>
        <taxon>Dikarya</taxon>
        <taxon>Ascomycota</taxon>
        <taxon>Pezizomycotina</taxon>
        <taxon>Eurotiomycetes</taxon>
        <taxon>Chaetothyriomycetidae</taxon>
        <taxon>Chaetothyriales</taxon>
        <taxon>Herpotrichiellaceae</taxon>
        <taxon>Capronia</taxon>
    </lineage>
</organism>
<dbReference type="AlphaFoldDB" id="W9XW84"/>
<feature type="region of interest" description="Disordered" evidence="1">
    <location>
        <begin position="1"/>
        <end position="31"/>
    </location>
</feature>
<dbReference type="GeneID" id="19169263"/>
<dbReference type="STRING" id="1182542.W9XW84"/>
<feature type="compositionally biased region" description="Low complexity" evidence="1">
    <location>
        <begin position="15"/>
        <end position="27"/>
    </location>
</feature>